<name>A0A2Z3GJI3_9BACT</name>
<accession>A0A2Z3GJI3</accession>
<keyword evidence="2" id="KW-0378">Hydrolase</keyword>
<evidence type="ECO:0000259" key="1">
    <source>
        <dbReference type="PROSITE" id="PS51015"/>
    </source>
</evidence>
<dbReference type="AlphaFoldDB" id="A0A2Z3GJI3"/>
<dbReference type="EMBL" id="CP029145">
    <property type="protein sequence ID" value="AWM33348.1"/>
    <property type="molecule type" value="Genomic_DNA"/>
</dbReference>
<dbReference type="OrthoDB" id="67788at2"/>
<dbReference type="GO" id="GO:0044027">
    <property type="term" value="P:negative regulation of gene expression via chromosomal CpG island methylation"/>
    <property type="evidence" value="ECO:0007669"/>
    <property type="project" value="TreeGrafter"/>
</dbReference>
<sequence>MAKLPFVFGPLPGVAPGHEFRNRLELYGAGVHTQTQAGISARQGEGAASIVLSGGYEDDEDWGGVIIYTGRGGRSAESNQQVADQTLTGSNLELARNCTTGLPLRVIRKVEARSGSFYRYDGLYRVAGYWAEPGKSGPRVWRFRLELLPDDGPPGSNPAAAASVVAEEIAAYGPAPRRASTVLRVVRDTAIGRSVKALHDHHCQVCGVQLRGALPYAEAAHIRPLGAPHHGPDTLANVLCLCANHHVLFDLGAFGIAHDFQLLGLPGRLITQKKHLITPEFLAYHRAHFYEPQTNAGQE</sequence>
<dbReference type="GO" id="GO:0061630">
    <property type="term" value="F:ubiquitin protein ligase activity"/>
    <property type="evidence" value="ECO:0007669"/>
    <property type="project" value="TreeGrafter"/>
</dbReference>
<dbReference type="InterPro" id="IPR003615">
    <property type="entry name" value="HNH_nuc"/>
</dbReference>
<dbReference type="CDD" id="cd00085">
    <property type="entry name" value="HNHc"/>
    <property type="match status" value="1"/>
</dbReference>
<dbReference type="Gene3D" id="2.30.280.10">
    <property type="entry name" value="SRA-YDG"/>
    <property type="match status" value="1"/>
</dbReference>
<dbReference type="InterPro" id="IPR036987">
    <property type="entry name" value="SRA-YDG_sf"/>
</dbReference>
<dbReference type="GO" id="GO:0016567">
    <property type="term" value="P:protein ubiquitination"/>
    <property type="evidence" value="ECO:0007669"/>
    <property type="project" value="TreeGrafter"/>
</dbReference>
<dbReference type="InterPro" id="IPR015947">
    <property type="entry name" value="PUA-like_sf"/>
</dbReference>
<dbReference type="PANTHER" id="PTHR14140:SF27">
    <property type="entry name" value="OS04G0289800 PROTEIN"/>
    <property type="match status" value="1"/>
</dbReference>
<evidence type="ECO:0000313" key="2">
    <source>
        <dbReference type="EMBL" id="AWM33348.1"/>
    </source>
</evidence>
<dbReference type="REBASE" id="252660">
    <property type="entry name" value="Hni11535ORF11475P"/>
</dbReference>
<dbReference type="InterPro" id="IPR045134">
    <property type="entry name" value="UHRF1/2-like"/>
</dbReference>
<protein>
    <submittedName>
        <fullName evidence="2">HNH endonuclease</fullName>
    </submittedName>
</protein>
<dbReference type="InterPro" id="IPR003105">
    <property type="entry name" value="SRA_YDG"/>
</dbReference>
<organism evidence="2 3">
    <name type="scientific">Hymenobacter nivis</name>
    <dbReference type="NCBI Taxonomy" id="1850093"/>
    <lineage>
        <taxon>Bacteria</taxon>
        <taxon>Pseudomonadati</taxon>
        <taxon>Bacteroidota</taxon>
        <taxon>Cytophagia</taxon>
        <taxon>Cytophagales</taxon>
        <taxon>Hymenobacteraceae</taxon>
        <taxon>Hymenobacter</taxon>
    </lineage>
</organism>
<keyword evidence="2" id="KW-0255">Endonuclease</keyword>
<reference evidence="3" key="1">
    <citation type="submission" date="2018-04" db="EMBL/GenBank/DDBJ databases">
        <title>Complete genome of Antarctic heterotrophic bacterium Hymenobacter nivis.</title>
        <authorList>
            <person name="Terashima M."/>
        </authorList>
    </citation>
    <scope>NUCLEOTIDE SEQUENCE [LARGE SCALE GENOMIC DNA]</scope>
    <source>
        <strain evidence="3">NBRC 111535</strain>
    </source>
</reference>
<dbReference type="KEGG" id="hnv:DDQ68_11475"/>
<feature type="domain" description="YDG" evidence="1">
    <location>
        <begin position="9"/>
        <end position="147"/>
    </location>
</feature>
<dbReference type="GO" id="GO:0004519">
    <property type="term" value="F:endonuclease activity"/>
    <property type="evidence" value="ECO:0007669"/>
    <property type="project" value="UniProtKB-KW"/>
</dbReference>
<dbReference type="PROSITE" id="PS51015">
    <property type="entry name" value="YDG"/>
    <property type="match status" value="1"/>
</dbReference>
<keyword evidence="3" id="KW-1185">Reference proteome</keyword>
<dbReference type="SMART" id="SM00466">
    <property type="entry name" value="SRA"/>
    <property type="match status" value="1"/>
</dbReference>
<dbReference type="PANTHER" id="PTHR14140">
    <property type="entry name" value="E3 UBIQUITIN-PROTEIN LIGASE UHRF-RELATED"/>
    <property type="match status" value="1"/>
</dbReference>
<dbReference type="Pfam" id="PF02182">
    <property type="entry name" value="SAD_SRA"/>
    <property type="match status" value="1"/>
</dbReference>
<keyword evidence="2" id="KW-0540">Nuclease</keyword>
<proteinExistence type="predicted"/>
<gene>
    <name evidence="2" type="ORF">DDQ68_11475</name>
</gene>
<dbReference type="Proteomes" id="UP000245999">
    <property type="component" value="Chromosome"/>
</dbReference>
<dbReference type="SUPFAM" id="SSF88697">
    <property type="entry name" value="PUA domain-like"/>
    <property type="match status" value="1"/>
</dbReference>
<evidence type="ECO:0000313" key="3">
    <source>
        <dbReference type="Proteomes" id="UP000245999"/>
    </source>
</evidence>
<dbReference type="Pfam" id="PF13391">
    <property type="entry name" value="HNH_2"/>
    <property type="match status" value="1"/>
</dbReference>
<dbReference type="RefSeq" id="WP_109656430.1">
    <property type="nucleotide sequence ID" value="NZ_CP029145.1"/>
</dbReference>